<evidence type="ECO:0000256" key="2">
    <source>
        <dbReference type="ARBA" id="ARBA00022714"/>
    </source>
</evidence>
<dbReference type="Gene3D" id="2.102.10.10">
    <property type="entry name" value="Rieske [2Fe-2S] iron-sulphur domain"/>
    <property type="match status" value="1"/>
</dbReference>
<keyword evidence="6" id="KW-0411">Iron-sulfur</keyword>
<dbReference type="SUPFAM" id="SSF55961">
    <property type="entry name" value="Bet v1-like"/>
    <property type="match status" value="1"/>
</dbReference>
<keyword evidence="2" id="KW-0001">2Fe-2S</keyword>
<dbReference type="InterPro" id="IPR001663">
    <property type="entry name" value="Rng_hydr_dOase-A"/>
</dbReference>
<dbReference type="CDD" id="cd03469">
    <property type="entry name" value="Rieske_RO_Alpha_N"/>
    <property type="match status" value="1"/>
</dbReference>
<protein>
    <submittedName>
        <fullName evidence="8">Aromatic ring-hydroxylating dioxygenase subunit alpha</fullName>
    </submittedName>
</protein>
<evidence type="ECO:0000256" key="1">
    <source>
        <dbReference type="ARBA" id="ARBA00001962"/>
    </source>
</evidence>
<organism evidence="8 9">
    <name type="scientific">Paeniglutamicibacter antarcticus</name>
    <dbReference type="NCBI Taxonomy" id="494023"/>
    <lineage>
        <taxon>Bacteria</taxon>
        <taxon>Bacillati</taxon>
        <taxon>Actinomycetota</taxon>
        <taxon>Actinomycetes</taxon>
        <taxon>Micrococcales</taxon>
        <taxon>Micrococcaceae</taxon>
        <taxon>Paeniglutamicibacter</taxon>
    </lineage>
</organism>
<dbReference type="Pfam" id="PF00848">
    <property type="entry name" value="Ring_hydroxyl_A"/>
    <property type="match status" value="1"/>
</dbReference>
<keyword evidence="4" id="KW-0560">Oxidoreductase</keyword>
<gene>
    <name evidence="8" type="ORF">GCM10025778_09560</name>
</gene>
<accession>A0ABP9THM6</accession>
<evidence type="ECO:0000256" key="4">
    <source>
        <dbReference type="ARBA" id="ARBA00023002"/>
    </source>
</evidence>
<dbReference type="Pfam" id="PF00355">
    <property type="entry name" value="Rieske"/>
    <property type="match status" value="1"/>
</dbReference>
<evidence type="ECO:0000313" key="9">
    <source>
        <dbReference type="Proteomes" id="UP001501257"/>
    </source>
</evidence>
<name>A0ABP9THM6_9MICC</name>
<dbReference type="SUPFAM" id="SSF50022">
    <property type="entry name" value="ISP domain"/>
    <property type="match status" value="1"/>
</dbReference>
<dbReference type="Gene3D" id="3.90.380.10">
    <property type="entry name" value="Naphthalene 1,2-dioxygenase Alpha Subunit, Chain A, domain 1"/>
    <property type="match status" value="1"/>
</dbReference>
<dbReference type="CDD" id="cd08884">
    <property type="entry name" value="RHO_alpha_C_GbcA-like"/>
    <property type="match status" value="1"/>
</dbReference>
<dbReference type="PROSITE" id="PS51296">
    <property type="entry name" value="RIESKE"/>
    <property type="match status" value="1"/>
</dbReference>
<comment type="cofactor">
    <cofactor evidence="1">
        <name>Fe cation</name>
        <dbReference type="ChEBI" id="CHEBI:24875"/>
    </cofactor>
</comment>
<keyword evidence="5" id="KW-0408">Iron</keyword>
<evidence type="ECO:0000256" key="3">
    <source>
        <dbReference type="ARBA" id="ARBA00022723"/>
    </source>
</evidence>
<dbReference type="PANTHER" id="PTHR43756:SF5">
    <property type="entry name" value="CHOLINE MONOOXYGENASE, CHLOROPLASTIC"/>
    <property type="match status" value="1"/>
</dbReference>
<dbReference type="InterPro" id="IPR015879">
    <property type="entry name" value="Ring_hydroxy_dOase_asu_C_dom"/>
</dbReference>
<dbReference type="Proteomes" id="UP001501257">
    <property type="component" value="Unassembled WGS sequence"/>
</dbReference>
<keyword evidence="8" id="KW-0223">Dioxygenase</keyword>
<evidence type="ECO:0000256" key="6">
    <source>
        <dbReference type="ARBA" id="ARBA00023014"/>
    </source>
</evidence>
<dbReference type="EMBL" id="BAABLK010000021">
    <property type="protein sequence ID" value="GAA5226424.1"/>
    <property type="molecule type" value="Genomic_DNA"/>
</dbReference>
<keyword evidence="9" id="KW-1185">Reference proteome</keyword>
<dbReference type="PANTHER" id="PTHR43756">
    <property type="entry name" value="CHOLINE MONOOXYGENASE, CHLOROPLASTIC"/>
    <property type="match status" value="1"/>
</dbReference>
<comment type="caution">
    <text evidence="8">The sequence shown here is derived from an EMBL/GenBank/DDBJ whole genome shotgun (WGS) entry which is preliminary data.</text>
</comment>
<dbReference type="PRINTS" id="PR00090">
    <property type="entry name" value="RNGDIOXGNASE"/>
</dbReference>
<keyword evidence="3" id="KW-0479">Metal-binding</keyword>
<dbReference type="GO" id="GO:0051213">
    <property type="term" value="F:dioxygenase activity"/>
    <property type="evidence" value="ECO:0007669"/>
    <property type="project" value="UniProtKB-KW"/>
</dbReference>
<evidence type="ECO:0000256" key="5">
    <source>
        <dbReference type="ARBA" id="ARBA00023004"/>
    </source>
</evidence>
<sequence length="436" mass="48336">MTTTPAQIHRLPASAAPSGMLAELIERRIPGMSLEAPFYTSEEVFDLDVAEIFAKHWIFVATEAEIPEPGDYLTINIGPHSVILLRDDDEQVSALHNVCRHRGARILNEPAGSVGNLVCGYHHWTYSSDGSLLHADSQPADFDRSAFSLRTLAVRTVAGLVFVCLSNSPPQDFDAYAKRIEPYIAPHALARTKIAAQEDIIEDGNWKLVMENNRECYHCEGHPELSCSLFPTYGYEEGGLPPRLRPAYNRYLGADADLKLTSEANALPYARIEELRQGATGFRIQREPLDGAGESFSPDGKLVCTKLLGEFDEPRLGRLSMHLQPNAWFHFLSDHAVTFSVLPLAAGKTALRTTWLVHEDAVEGRDYDVQALKRVWHRTNAQDGTFVARAQLGISSPAYLPGPYAPNEYQVEDFVCWYINRLRAGTGAAGESGEEQ</sequence>
<evidence type="ECO:0000313" key="8">
    <source>
        <dbReference type="EMBL" id="GAA5226424.1"/>
    </source>
</evidence>
<dbReference type="InterPro" id="IPR036922">
    <property type="entry name" value="Rieske_2Fe-2S_sf"/>
</dbReference>
<reference evidence="9" key="1">
    <citation type="journal article" date="2019" name="Int. J. Syst. Evol. Microbiol.">
        <title>The Global Catalogue of Microorganisms (GCM) 10K type strain sequencing project: providing services to taxonomists for standard genome sequencing and annotation.</title>
        <authorList>
            <consortium name="The Broad Institute Genomics Platform"/>
            <consortium name="The Broad Institute Genome Sequencing Center for Infectious Disease"/>
            <person name="Wu L."/>
            <person name="Ma J."/>
        </authorList>
    </citation>
    <scope>NUCLEOTIDE SEQUENCE [LARGE SCALE GENOMIC DNA]</scope>
    <source>
        <strain evidence="9">JCM 18952</strain>
    </source>
</reference>
<feature type="domain" description="Rieske" evidence="7">
    <location>
        <begin position="57"/>
        <end position="163"/>
    </location>
</feature>
<proteinExistence type="predicted"/>
<dbReference type="InterPro" id="IPR017941">
    <property type="entry name" value="Rieske_2Fe-2S"/>
</dbReference>
<dbReference type="RefSeq" id="WP_210100660.1">
    <property type="nucleotide sequence ID" value="NZ_BAABLK010000021.1"/>
</dbReference>
<evidence type="ECO:0000259" key="7">
    <source>
        <dbReference type="PROSITE" id="PS51296"/>
    </source>
</evidence>